<dbReference type="SUPFAM" id="SSF51735">
    <property type="entry name" value="NAD(P)-binding Rossmann-fold domains"/>
    <property type="match status" value="1"/>
</dbReference>
<dbReference type="InterPro" id="IPR020904">
    <property type="entry name" value="Sc_DH/Rdtase_CS"/>
</dbReference>
<dbReference type="Proteomes" id="UP000503011">
    <property type="component" value="Chromosome"/>
</dbReference>
<reference evidence="3 4" key="1">
    <citation type="submission" date="2020-03" db="EMBL/GenBank/DDBJ databases">
        <title>Whole genome shotgun sequence of Phytohabitans suffuscus NBRC 105367.</title>
        <authorList>
            <person name="Komaki H."/>
            <person name="Tamura T."/>
        </authorList>
    </citation>
    <scope>NUCLEOTIDE SEQUENCE [LARGE SCALE GENOMIC DNA]</scope>
    <source>
        <strain evidence="3 4">NBRC 105367</strain>
    </source>
</reference>
<gene>
    <name evidence="3" type="ORF">Psuf_018600</name>
</gene>
<dbReference type="Gene3D" id="3.40.50.720">
    <property type="entry name" value="NAD(P)-binding Rossmann-like Domain"/>
    <property type="match status" value="1"/>
</dbReference>
<organism evidence="3 4">
    <name type="scientific">Phytohabitans suffuscus</name>
    <dbReference type="NCBI Taxonomy" id="624315"/>
    <lineage>
        <taxon>Bacteria</taxon>
        <taxon>Bacillati</taxon>
        <taxon>Actinomycetota</taxon>
        <taxon>Actinomycetes</taxon>
        <taxon>Micromonosporales</taxon>
        <taxon>Micromonosporaceae</taxon>
    </lineage>
</organism>
<dbReference type="PROSITE" id="PS00061">
    <property type="entry name" value="ADH_SHORT"/>
    <property type="match status" value="1"/>
</dbReference>
<feature type="region of interest" description="Disordered" evidence="2">
    <location>
        <begin position="70"/>
        <end position="117"/>
    </location>
</feature>
<dbReference type="Pfam" id="PF13561">
    <property type="entry name" value="adh_short_C2"/>
    <property type="match status" value="1"/>
</dbReference>
<comment type="similarity">
    <text evidence="1">Belongs to the short-chain dehydrogenases/reductases (SDR) family.</text>
</comment>
<evidence type="ECO:0000313" key="3">
    <source>
        <dbReference type="EMBL" id="BCB84547.1"/>
    </source>
</evidence>
<evidence type="ECO:0000313" key="4">
    <source>
        <dbReference type="Proteomes" id="UP000503011"/>
    </source>
</evidence>
<evidence type="ECO:0000256" key="2">
    <source>
        <dbReference type="SAM" id="MobiDB-lite"/>
    </source>
</evidence>
<evidence type="ECO:0000256" key="1">
    <source>
        <dbReference type="ARBA" id="ARBA00006484"/>
    </source>
</evidence>
<dbReference type="AlphaFoldDB" id="A0A6F8YEQ3"/>
<protein>
    <submittedName>
        <fullName evidence="3">Uncharacterized protein</fullName>
    </submittedName>
</protein>
<dbReference type="KEGG" id="psuu:Psuf_018600"/>
<sequence length="117" mass="11994">MVRIARPARVIPSVYLGSVDGVTGNPNLPSYPVSKGGLVTLTHIMANLCGAGGTRVNCIACAAIDLSGTGAPVNQRGDTSDAAERLRLTPVGPARHGQRHGERGAVLRLRPAGSNTS</sequence>
<dbReference type="EMBL" id="AP022871">
    <property type="protein sequence ID" value="BCB84547.1"/>
    <property type="molecule type" value="Genomic_DNA"/>
</dbReference>
<dbReference type="InterPro" id="IPR036291">
    <property type="entry name" value="NAD(P)-bd_dom_sf"/>
</dbReference>
<proteinExistence type="inferred from homology"/>
<accession>A0A6F8YEQ3</accession>
<reference evidence="3 4" key="2">
    <citation type="submission" date="2020-03" db="EMBL/GenBank/DDBJ databases">
        <authorList>
            <person name="Ichikawa N."/>
            <person name="Kimura A."/>
            <person name="Kitahashi Y."/>
            <person name="Uohara A."/>
        </authorList>
    </citation>
    <scope>NUCLEOTIDE SEQUENCE [LARGE SCALE GENOMIC DNA]</scope>
    <source>
        <strain evidence="3 4">NBRC 105367</strain>
    </source>
</reference>
<keyword evidence="4" id="KW-1185">Reference proteome</keyword>
<name>A0A6F8YEQ3_9ACTN</name>
<feature type="compositionally biased region" description="Basic and acidic residues" evidence="2">
    <location>
        <begin position="78"/>
        <end position="87"/>
    </location>
</feature>
<dbReference type="InterPro" id="IPR002347">
    <property type="entry name" value="SDR_fam"/>
</dbReference>